<proteinExistence type="predicted"/>
<sequence>MTESDKSWRIAVVEDDDGLRAAILRMLAACGWEGSGFPAAEDFLGSEARHQADCMVLDLYLPGISGFALLEKIRKQDIQTPAILITAQDDARIGKRVEQAGASYLQKPFSGDLLAATIRMCMHAQRK</sequence>
<comment type="caution">
    <text evidence="4">The sequence shown here is derived from an EMBL/GenBank/DDBJ whole genome shotgun (WGS) entry which is preliminary data.</text>
</comment>
<dbReference type="PANTHER" id="PTHR44591:SF25">
    <property type="entry name" value="CHEMOTAXIS TWO-COMPONENT RESPONSE REGULATOR"/>
    <property type="match status" value="1"/>
</dbReference>
<dbReference type="Gene3D" id="3.40.50.2300">
    <property type="match status" value="1"/>
</dbReference>
<dbReference type="GO" id="GO:0000160">
    <property type="term" value="P:phosphorelay signal transduction system"/>
    <property type="evidence" value="ECO:0007669"/>
    <property type="project" value="InterPro"/>
</dbReference>
<protein>
    <submittedName>
        <fullName evidence="4">Response regulator</fullName>
    </submittedName>
</protein>
<dbReference type="PROSITE" id="PS50110">
    <property type="entry name" value="RESPONSE_REGULATORY"/>
    <property type="match status" value="1"/>
</dbReference>
<keyword evidence="5" id="KW-1185">Reference proteome</keyword>
<feature type="modified residue" description="4-aspartylphosphate" evidence="2">
    <location>
        <position position="58"/>
    </location>
</feature>
<dbReference type="EMBL" id="BMDP01000001">
    <property type="protein sequence ID" value="GGI52851.1"/>
    <property type="molecule type" value="Genomic_DNA"/>
</dbReference>
<name>A0A8J3AWI4_9BURK</name>
<dbReference type="SMART" id="SM00448">
    <property type="entry name" value="REC"/>
    <property type="match status" value="1"/>
</dbReference>
<evidence type="ECO:0000256" key="1">
    <source>
        <dbReference type="ARBA" id="ARBA00022553"/>
    </source>
</evidence>
<evidence type="ECO:0000313" key="4">
    <source>
        <dbReference type="EMBL" id="GGI52851.1"/>
    </source>
</evidence>
<dbReference type="SUPFAM" id="SSF52172">
    <property type="entry name" value="CheY-like"/>
    <property type="match status" value="1"/>
</dbReference>
<dbReference type="AlphaFoldDB" id="A0A8J3AWI4"/>
<evidence type="ECO:0000256" key="2">
    <source>
        <dbReference type="PROSITE-ProRule" id="PRU00169"/>
    </source>
</evidence>
<reference evidence="4" key="1">
    <citation type="journal article" date="2014" name="Int. J. Syst. Evol. Microbiol.">
        <title>Complete genome sequence of Corynebacterium casei LMG S-19264T (=DSM 44701T), isolated from a smear-ripened cheese.</title>
        <authorList>
            <consortium name="US DOE Joint Genome Institute (JGI-PGF)"/>
            <person name="Walter F."/>
            <person name="Albersmeier A."/>
            <person name="Kalinowski J."/>
            <person name="Ruckert C."/>
        </authorList>
    </citation>
    <scope>NUCLEOTIDE SEQUENCE</scope>
    <source>
        <strain evidence="4">CCM 7664</strain>
    </source>
</reference>
<keyword evidence="1 2" id="KW-0597">Phosphoprotein</keyword>
<dbReference type="PANTHER" id="PTHR44591">
    <property type="entry name" value="STRESS RESPONSE REGULATOR PROTEIN 1"/>
    <property type="match status" value="1"/>
</dbReference>
<accession>A0A8J3AWI4</accession>
<dbReference type="InterPro" id="IPR011006">
    <property type="entry name" value="CheY-like_superfamily"/>
</dbReference>
<gene>
    <name evidence="4" type="ORF">GCM10011430_00250</name>
</gene>
<evidence type="ECO:0000313" key="5">
    <source>
        <dbReference type="Proteomes" id="UP000627205"/>
    </source>
</evidence>
<dbReference type="Proteomes" id="UP000627205">
    <property type="component" value="Unassembled WGS sequence"/>
</dbReference>
<dbReference type="Pfam" id="PF00072">
    <property type="entry name" value="Response_reg"/>
    <property type="match status" value="1"/>
</dbReference>
<dbReference type="InterPro" id="IPR001789">
    <property type="entry name" value="Sig_transdc_resp-reg_receiver"/>
</dbReference>
<feature type="domain" description="Response regulatory" evidence="3">
    <location>
        <begin position="9"/>
        <end position="122"/>
    </location>
</feature>
<organism evidence="4 5">
    <name type="scientific">Oxalicibacterium solurbis</name>
    <dbReference type="NCBI Taxonomy" id="69280"/>
    <lineage>
        <taxon>Bacteria</taxon>
        <taxon>Pseudomonadati</taxon>
        <taxon>Pseudomonadota</taxon>
        <taxon>Betaproteobacteria</taxon>
        <taxon>Burkholderiales</taxon>
        <taxon>Oxalobacteraceae</taxon>
        <taxon>Oxalicibacterium</taxon>
    </lineage>
</organism>
<dbReference type="InterPro" id="IPR050595">
    <property type="entry name" value="Bact_response_regulator"/>
</dbReference>
<reference evidence="4" key="2">
    <citation type="submission" date="2020-09" db="EMBL/GenBank/DDBJ databases">
        <authorList>
            <person name="Sun Q."/>
            <person name="Sedlacek I."/>
        </authorList>
    </citation>
    <scope>NUCLEOTIDE SEQUENCE</scope>
    <source>
        <strain evidence="4">CCM 7664</strain>
    </source>
</reference>
<evidence type="ECO:0000259" key="3">
    <source>
        <dbReference type="PROSITE" id="PS50110"/>
    </source>
</evidence>